<dbReference type="RefSeq" id="WP_083947625.1">
    <property type="nucleotide sequence ID" value="NZ_FTOM01000002.1"/>
</dbReference>
<dbReference type="AlphaFoldDB" id="A0A1N7L3H2"/>
<proteinExistence type="predicted"/>
<accession>A0A1N7L3H2</accession>
<organism evidence="2 3">
    <name type="scientific">Phaeovulum vinaykumarii</name>
    <dbReference type="NCBI Taxonomy" id="407234"/>
    <lineage>
        <taxon>Bacteria</taxon>
        <taxon>Pseudomonadati</taxon>
        <taxon>Pseudomonadota</taxon>
        <taxon>Alphaproteobacteria</taxon>
        <taxon>Rhodobacterales</taxon>
        <taxon>Paracoccaceae</taxon>
        <taxon>Phaeovulum</taxon>
    </lineage>
</organism>
<dbReference type="STRING" id="407234.SAMN05421795_102506"/>
<feature type="domain" description="DUF6455" evidence="1">
    <location>
        <begin position="4"/>
        <end position="83"/>
    </location>
</feature>
<dbReference type="Proteomes" id="UP000186098">
    <property type="component" value="Unassembled WGS sequence"/>
</dbReference>
<gene>
    <name evidence="2" type="ORF">SAMN05421795_102506</name>
</gene>
<dbReference type="OrthoDB" id="7689275at2"/>
<dbReference type="Pfam" id="PF20056">
    <property type="entry name" value="DUF6455"/>
    <property type="match status" value="1"/>
</dbReference>
<dbReference type="EMBL" id="FTOM01000002">
    <property type="protein sequence ID" value="SIS68354.1"/>
    <property type="molecule type" value="Genomic_DNA"/>
</dbReference>
<sequence>MIMGFSQDADLPYWIARGMARRMGVNLTEALRDGVISRDDLAAMVGHCRECPRMRQCIGFLSETQGEVQPAGCRNAPLLRALYAVH</sequence>
<reference evidence="3" key="1">
    <citation type="submission" date="2017-01" db="EMBL/GenBank/DDBJ databases">
        <authorList>
            <person name="Varghese N."/>
            <person name="Submissions S."/>
        </authorList>
    </citation>
    <scope>NUCLEOTIDE SEQUENCE [LARGE SCALE GENOMIC DNA]</scope>
    <source>
        <strain evidence="3">DSM 18714</strain>
    </source>
</reference>
<evidence type="ECO:0000313" key="2">
    <source>
        <dbReference type="EMBL" id="SIS68354.1"/>
    </source>
</evidence>
<dbReference type="InterPro" id="IPR045601">
    <property type="entry name" value="DUF6455"/>
</dbReference>
<protein>
    <recommendedName>
        <fullName evidence="1">DUF6455 domain-containing protein</fullName>
    </recommendedName>
</protein>
<evidence type="ECO:0000259" key="1">
    <source>
        <dbReference type="Pfam" id="PF20056"/>
    </source>
</evidence>
<name>A0A1N7L3H2_9RHOB</name>
<evidence type="ECO:0000313" key="3">
    <source>
        <dbReference type="Proteomes" id="UP000186098"/>
    </source>
</evidence>
<keyword evidence="3" id="KW-1185">Reference proteome</keyword>